<accession>A0A164PS47</accession>
<name>A0A164PS47_9CRUS</name>
<dbReference type="EMBL" id="LRGB01002568">
    <property type="protein sequence ID" value="KZS07091.1"/>
    <property type="molecule type" value="Genomic_DNA"/>
</dbReference>
<keyword evidence="2" id="KW-1185">Reference proteome</keyword>
<dbReference type="AlphaFoldDB" id="A0A164PS47"/>
<dbReference type="Proteomes" id="UP000076858">
    <property type="component" value="Unassembled WGS sequence"/>
</dbReference>
<reference evidence="1 2" key="1">
    <citation type="submission" date="2016-03" db="EMBL/GenBank/DDBJ databases">
        <title>EvidentialGene: Evidence-directed Construction of Genes on Genomes.</title>
        <authorList>
            <person name="Gilbert D.G."/>
            <person name="Choi J.-H."/>
            <person name="Mockaitis K."/>
            <person name="Colbourne J."/>
            <person name="Pfrender M."/>
        </authorList>
    </citation>
    <scope>NUCLEOTIDE SEQUENCE [LARGE SCALE GENOMIC DNA]</scope>
    <source>
        <strain evidence="1 2">Xinb3</strain>
        <tissue evidence="1">Complete organism</tissue>
    </source>
</reference>
<comment type="caution">
    <text evidence="1">The sequence shown here is derived from an EMBL/GenBank/DDBJ whole genome shotgun (WGS) entry which is preliminary data.</text>
</comment>
<sequence length="319" mass="36338">MQNSNKMSLSTTRTKAIQCEVLSNFPVSNSNSWKFITPSRLQKAINEAKYDLHHMLEKSVHANDHLGTTICSKKNYVKDVISVLPNLSQDQEENKVKAKSTILKPKSHSSCHKDLSFSEKEKYIELDPYVSENSNSCITTSDLQSQELQNNKGLSEEDLKWLGKNYRTQLSRKVTINNTDLKSHILNECSLRPPTSTATVKNRNQIQIHETVIDLVNRVQVREQQLWKQLAEMSLTPAPSVSSTRSSLAEENYEPILLSNFPKELNTLTKVSVKHDRTETSSTQHRDEMPMSAESLISLLGDEWLKNLLKEELEISLNE</sequence>
<evidence type="ECO:0000313" key="1">
    <source>
        <dbReference type="EMBL" id="KZS07091.1"/>
    </source>
</evidence>
<gene>
    <name evidence="1" type="ORF">APZ42_029261</name>
</gene>
<evidence type="ECO:0000313" key="2">
    <source>
        <dbReference type="Proteomes" id="UP000076858"/>
    </source>
</evidence>
<dbReference type="OrthoDB" id="6364499at2759"/>
<organism evidence="1 2">
    <name type="scientific">Daphnia magna</name>
    <dbReference type="NCBI Taxonomy" id="35525"/>
    <lineage>
        <taxon>Eukaryota</taxon>
        <taxon>Metazoa</taxon>
        <taxon>Ecdysozoa</taxon>
        <taxon>Arthropoda</taxon>
        <taxon>Crustacea</taxon>
        <taxon>Branchiopoda</taxon>
        <taxon>Diplostraca</taxon>
        <taxon>Cladocera</taxon>
        <taxon>Anomopoda</taxon>
        <taxon>Daphniidae</taxon>
        <taxon>Daphnia</taxon>
    </lineage>
</organism>
<proteinExistence type="predicted"/>
<protein>
    <submittedName>
        <fullName evidence="1">Uncharacterized protein</fullName>
    </submittedName>
</protein>